<comment type="caution">
    <text evidence="3">The sequence shown here is derived from an EMBL/GenBank/DDBJ whole genome shotgun (WGS) entry which is preliminary data.</text>
</comment>
<protein>
    <submittedName>
        <fullName evidence="3">PEP-CTERM sorting domain-containing protein</fullName>
    </submittedName>
</protein>
<gene>
    <name evidence="3" type="ORF">H6G83_15395</name>
</gene>
<evidence type="ECO:0000259" key="2">
    <source>
        <dbReference type="Pfam" id="PF07589"/>
    </source>
</evidence>
<keyword evidence="1" id="KW-0732">Signal</keyword>
<evidence type="ECO:0000256" key="1">
    <source>
        <dbReference type="SAM" id="SignalP"/>
    </source>
</evidence>
<name>A0ABR8D4A2_9NOST</name>
<dbReference type="Pfam" id="PF07589">
    <property type="entry name" value="PEP-CTERM"/>
    <property type="match status" value="1"/>
</dbReference>
<dbReference type="EMBL" id="JACJSG010000019">
    <property type="protein sequence ID" value="MBD2501975.1"/>
    <property type="molecule type" value="Genomic_DNA"/>
</dbReference>
<proteinExistence type="predicted"/>
<evidence type="ECO:0000313" key="4">
    <source>
        <dbReference type="Proteomes" id="UP000661112"/>
    </source>
</evidence>
<reference evidence="3 4" key="1">
    <citation type="journal article" date="2020" name="ISME J.">
        <title>Comparative genomics reveals insights into cyanobacterial evolution and habitat adaptation.</title>
        <authorList>
            <person name="Chen M.Y."/>
            <person name="Teng W.K."/>
            <person name="Zhao L."/>
            <person name="Hu C.X."/>
            <person name="Zhou Y.K."/>
            <person name="Han B.P."/>
            <person name="Song L.R."/>
            <person name="Shu W.S."/>
        </authorList>
    </citation>
    <scope>NUCLEOTIDE SEQUENCE [LARGE SCALE GENOMIC DNA]</scope>
    <source>
        <strain evidence="3 4">FACHB-119</strain>
    </source>
</reference>
<feature type="signal peptide" evidence="1">
    <location>
        <begin position="1"/>
        <end position="26"/>
    </location>
</feature>
<dbReference type="NCBIfam" id="TIGR02595">
    <property type="entry name" value="PEP_CTERM"/>
    <property type="match status" value="1"/>
</dbReference>
<accession>A0ABR8D4A2</accession>
<evidence type="ECO:0000313" key="3">
    <source>
        <dbReference type="EMBL" id="MBD2501975.1"/>
    </source>
</evidence>
<dbReference type="InterPro" id="IPR013424">
    <property type="entry name" value="Ice-binding_C"/>
</dbReference>
<feature type="domain" description="Ice-binding protein C-terminal" evidence="2">
    <location>
        <begin position="257"/>
        <end position="280"/>
    </location>
</feature>
<dbReference type="RefSeq" id="WP_190473767.1">
    <property type="nucleotide sequence ID" value="NZ_JACJSG010000019.1"/>
</dbReference>
<dbReference type="Proteomes" id="UP000661112">
    <property type="component" value="Unassembled WGS sequence"/>
</dbReference>
<keyword evidence="4" id="KW-1185">Reference proteome</keyword>
<dbReference type="NCBIfam" id="NF041929">
    <property type="entry name" value="Xrt_dep_XDP2"/>
    <property type="match status" value="1"/>
</dbReference>
<feature type="chain" id="PRO_5045957397" evidence="1">
    <location>
        <begin position="27"/>
        <end position="287"/>
    </location>
</feature>
<organism evidence="3 4">
    <name type="scientific">Anabaena azotica FACHB-119</name>
    <dbReference type="NCBI Taxonomy" id="947527"/>
    <lineage>
        <taxon>Bacteria</taxon>
        <taxon>Bacillati</taxon>
        <taxon>Cyanobacteriota</taxon>
        <taxon>Cyanophyceae</taxon>
        <taxon>Nostocales</taxon>
        <taxon>Nostocaceae</taxon>
        <taxon>Anabaena</taxon>
        <taxon>Anabaena azotica</taxon>
    </lineage>
</organism>
<sequence length="287" mass="29835">MIAKNLLLSTGIALSAVVGVSGAAQAASFTTNLGAGSNPPKGNVFLQSIEQNGQTFTYGTNLFQVTSVDIISNTGVSAFSAGGAGADAGDNATKPSPNRDNLGTDTASDVKATQYLGNNNLNNIIDTEDNGAFDINVFFGDEGVGRSSEGFDNLFFYERGKNSKIRVQALDVDGNLIGTAFTITEDLWGDAGYSIDTLEITGAQEVGSYGVSFDQLGLDDSVNRIYGLKLTALNGTGDNAFNGPDFKVFAGTYVAGTVPEPTTILGLGSVAALALVRRRRLKKVSSL</sequence>